<organism evidence="2 3">
    <name type="scientific">Stylophora pistillata</name>
    <name type="common">Smooth cauliflower coral</name>
    <dbReference type="NCBI Taxonomy" id="50429"/>
    <lineage>
        <taxon>Eukaryota</taxon>
        <taxon>Metazoa</taxon>
        <taxon>Cnidaria</taxon>
        <taxon>Anthozoa</taxon>
        <taxon>Hexacorallia</taxon>
        <taxon>Scleractinia</taxon>
        <taxon>Astrocoeniina</taxon>
        <taxon>Pocilloporidae</taxon>
        <taxon>Stylophora</taxon>
    </lineage>
</organism>
<keyword evidence="3" id="KW-1185">Reference proteome</keyword>
<evidence type="ECO:0000313" key="3">
    <source>
        <dbReference type="Proteomes" id="UP000225706"/>
    </source>
</evidence>
<evidence type="ECO:0000256" key="1">
    <source>
        <dbReference type="SAM" id="Phobius"/>
    </source>
</evidence>
<evidence type="ECO:0000313" key="2">
    <source>
        <dbReference type="EMBL" id="PFX27353.1"/>
    </source>
</evidence>
<comment type="caution">
    <text evidence="2">The sequence shown here is derived from an EMBL/GenBank/DDBJ whole genome shotgun (WGS) entry which is preliminary data.</text>
</comment>
<dbReference type="Proteomes" id="UP000225706">
    <property type="component" value="Unassembled WGS sequence"/>
</dbReference>
<dbReference type="OrthoDB" id="5989871at2759"/>
<keyword evidence="1" id="KW-0472">Membrane</keyword>
<sequence>MSDNLQAIVAIKEEDIVIDGVRVKKKIAVVATEQGVMTREVIEATGIQRTSPALPPPGVTVVHSPPPSDEGCVDACCKCESGYEWYDLQGKGACIVMLLLLGYLIGGVIILAIYLLCCILACLGSCDTSDN</sequence>
<gene>
    <name evidence="2" type="ORF">AWC38_SpisGene7966</name>
</gene>
<feature type="transmembrane region" description="Helical" evidence="1">
    <location>
        <begin position="93"/>
        <end position="116"/>
    </location>
</feature>
<protein>
    <submittedName>
        <fullName evidence="2">Uncharacterized protein</fullName>
    </submittedName>
</protein>
<reference evidence="3" key="1">
    <citation type="journal article" date="2017" name="bioRxiv">
        <title>Comparative analysis of the genomes of Stylophora pistillata and Acropora digitifera provides evidence for extensive differences between species of corals.</title>
        <authorList>
            <person name="Voolstra C.R."/>
            <person name="Li Y."/>
            <person name="Liew Y.J."/>
            <person name="Baumgarten S."/>
            <person name="Zoccola D."/>
            <person name="Flot J.-F."/>
            <person name="Tambutte S."/>
            <person name="Allemand D."/>
            <person name="Aranda M."/>
        </authorList>
    </citation>
    <scope>NUCLEOTIDE SEQUENCE [LARGE SCALE GENOMIC DNA]</scope>
</reference>
<name>A0A2B4SE88_STYPI</name>
<dbReference type="EMBL" id="LSMT01000105">
    <property type="protein sequence ID" value="PFX27353.1"/>
    <property type="molecule type" value="Genomic_DNA"/>
</dbReference>
<proteinExistence type="predicted"/>
<dbReference type="AlphaFoldDB" id="A0A2B4SE88"/>
<keyword evidence="1" id="KW-1133">Transmembrane helix</keyword>
<accession>A0A2B4SE88</accession>
<keyword evidence="1" id="KW-0812">Transmembrane</keyword>